<evidence type="ECO:0000313" key="2">
    <source>
        <dbReference type="EMBL" id="MPC80639.1"/>
    </source>
</evidence>
<reference evidence="2 3" key="1">
    <citation type="submission" date="2019-05" db="EMBL/GenBank/DDBJ databases">
        <title>Another draft genome of Portunus trituberculatus and its Hox gene families provides insights of decapod evolution.</title>
        <authorList>
            <person name="Jeong J.-H."/>
            <person name="Song I."/>
            <person name="Kim S."/>
            <person name="Choi T."/>
            <person name="Kim D."/>
            <person name="Ryu S."/>
            <person name="Kim W."/>
        </authorList>
    </citation>
    <scope>NUCLEOTIDE SEQUENCE [LARGE SCALE GENOMIC DNA]</scope>
    <source>
        <tissue evidence="2">Muscle</tissue>
    </source>
</reference>
<name>A0A5B7IFM3_PORTR</name>
<dbReference type="EMBL" id="VSRR010054592">
    <property type="protein sequence ID" value="MPC80639.1"/>
    <property type="molecule type" value="Genomic_DNA"/>
</dbReference>
<sequence>MYLQTLLVLLPGQLLSNGQVVVNGTVQGIKLSQEAVTTSASAITHSPFISTYPHGLCLTAAIPHTPSLPLHTAFQLHKSSSPHSIILLSTYQHSLYITAALPEVIHTINTTSSQPPPLLYYPHTFPTSQDRKKKWLIN</sequence>
<feature type="signal peptide" evidence="1">
    <location>
        <begin position="1"/>
        <end position="18"/>
    </location>
</feature>
<dbReference type="Proteomes" id="UP000324222">
    <property type="component" value="Unassembled WGS sequence"/>
</dbReference>
<keyword evidence="1" id="KW-0732">Signal</keyword>
<feature type="chain" id="PRO_5022851706" evidence="1">
    <location>
        <begin position="19"/>
        <end position="138"/>
    </location>
</feature>
<organism evidence="2 3">
    <name type="scientific">Portunus trituberculatus</name>
    <name type="common">Swimming crab</name>
    <name type="synonym">Neptunus trituberculatus</name>
    <dbReference type="NCBI Taxonomy" id="210409"/>
    <lineage>
        <taxon>Eukaryota</taxon>
        <taxon>Metazoa</taxon>
        <taxon>Ecdysozoa</taxon>
        <taxon>Arthropoda</taxon>
        <taxon>Crustacea</taxon>
        <taxon>Multicrustacea</taxon>
        <taxon>Malacostraca</taxon>
        <taxon>Eumalacostraca</taxon>
        <taxon>Eucarida</taxon>
        <taxon>Decapoda</taxon>
        <taxon>Pleocyemata</taxon>
        <taxon>Brachyura</taxon>
        <taxon>Eubrachyura</taxon>
        <taxon>Portunoidea</taxon>
        <taxon>Portunidae</taxon>
        <taxon>Portuninae</taxon>
        <taxon>Portunus</taxon>
    </lineage>
</organism>
<evidence type="ECO:0000256" key="1">
    <source>
        <dbReference type="SAM" id="SignalP"/>
    </source>
</evidence>
<evidence type="ECO:0000313" key="3">
    <source>
        <dbReference type="Proteomes" id="UP000324222"/>
    </source>
</evidence>
<protein>
    <submittedName>
        <fullName evidence="2">Uncharacterized protein</fullName>
    </submittedName>
</protein>
<gene>
    <name evidence="2" type="ORF">E2C01_075224</name>
</gene>
<keyword evidence="3" id="KW-1185">Reference proteome</keyword>
<dbReference type="AlphaFoldDB" id="A0A5B7IFM3"/>
<accession>A0A5B7IFM3</accession>
<comment type="caution">
    <text evidence="2">The sequence shown here is derived from an EMBL/GenBank/DDBJ whole genome shotgun (WGS) entry which is preliminary data.</text>
</comment>
<proteinExistence type="predicted"/>